<sequence length="127" mass="14544">MKAKSKNNVGFLDFSYPQKMVCLFINSNCYPSWSISNVLESIIKISPRVLNEVQIFYFKINAPQLKIVVASYKYIQRINIRCSELSISSAINFSQSLRIQRSKSLTSFLQEAQCFLSPKVPFKSSCI</sequence>
<protein>
    <submittedName>
        <fullName evidence="1">Uncharacterized protein</fullName>
    </submittedName>
</protein>
<dbReference type="AlphaFoldDB" id="A0AAD1UIZ7"/>
<proteinExistence type="predicted"/>
<gene>
    <name evidence="1" type="ORF">ECRASSUSDP1_LOCUS7350</name>
</gene>
<evidence type="ECO:0000313" key="2">
    <source>
        <dbReference type="Proteomes" id="UP001295684"/>
    </source>
</evidence>
<comment type="caution">
    <text evidence="1">The sequence shown here is derived from an EMBL/GenBank/DDBJ whole genome shotgun (WGS) entry which is preliminary data.</text>
</comment>
<dbReference type="Proteomes" id="UP001295684">
    <property type="component" value="Unassembled WGS sequence"/>
</dbReference>
<name>A0AAD1UIZ7_EUPCR</name>
<dbReference type="EMBL" id="CAMPGE010007154">
    <property type="protein sequence ID" value="CAI2366079.1"/>
    <property type="molecule type" value="Genomic_DNA"/>
</dbReference>
<keyword evidence="2" id="KW-1185">Reference proteome</keyword>
<accession>A0AAD1UIZ7</accession>
<reference evidence="1" key="1">
    <citation type="submission" date="2023-07" db="EMBL/GenBank/DDBJ databases">
        <authorList>
            <consortium name="AG Swart"/>
            <person name="Singh M."/>
            <person name="Singh A."/>
            <person name="Seah K."/>
            <person name="Emmerich C."/>
        </authorList>
    </citation>
    <scope>NUCLEOTIDE SEQUENCE</scope>
    <source>
        <strain evidence="1">DP1</strain>
    </source>
</reference>
<organism evidence="1 2">
    <name type="scientific">Euplotes crassus</name>
    <dbReference type="NCBI Taxonomy" id="5936"/>
    <lineage>
        <taxon>Eukaryota</taxon>
        <taxon>Sar</taxon>
        <taxon>Alveolata</taxon>
        <taxon>Ciliophora</taxon>
        <taxon>Intramacronucleata</taxon>
        <taxon>Spirotrichea</taxon>
        <taxon>Hypotrichia</taxon>
        <taxon>Euplotida</taxon>
        <taxon>Euplotidae</taxon>
        <taxon>Moneuplotes</taxon>
    </lineage>
</organism>
<evidence type="ECO:0000313" key="1">
    <source>
        <dbReference type="EMBL" id="CAI2366079.1"/>
    </source>
</evidence>